<gene>
    <name evidence="2" type="ORF">DdX_04585</name>
</gene>
<evidence type="ECO:0000256" key="1">
    <source>
        <dbReference type="SAM" id="MobiDB-lite"/>
    </source>
</evidence>
<organism evidence="2 3">
    <name type="scientific">Ditylenchus destructor</name>
    <dbReference type="NCBI Taxonomy" id="166010"/>
    <lineage>
        <taxon>Eukaryota</taxon>
        <taxon>Metazoa</taxon>
        <taxon>Ecdysozoa</taxon>
        <taxon>Nematoda</taxon>
        <taxon>Chromadorea</taxon>
        <taxon>Rhabditida</taxon>
        <taxon>Tylenchina</taxon>
        <taxon>Tylenchomorpha</taxon>
        <taxon>Sphaerularioidea</taxon>
        <taxon>Anguinidae</taxon>
        <taxon>Anguininae</taxon>
        <taxon>Ditylenchus</taxon>
    </lineage>
</organism>
<dbReference type="AlphaFoldDB" id="A0AAD4RAW9"/>
<evidence type="ECO:0000313" key="3">
    <source>
        <dbReference type="Proteomes" id="UP001201812"/>
    </source>
</evidence>
<proteinExistence type="predicted"/>
<dbReference type="Proteomes" id="UP001201812">
    <property type="component" value="Unassembled WGS sequence"/>
</dbReference>
<feature type="compositionally biased region" description="Basic and acidic residues" evidence="1">
    <location>
        <begin position="209"/>
        <end position="223"/>
    </location>
</feature>
<feature type="region of interest" description="Disordered" evidence="1">
    <location>
        <begin position="43"/>
        <end position="132"/>
    </location>
</feature>
<feature type="compositionally biased region" description="Polar residues" evidence="1">
    <location>
        <begin position="359"/>
        <end position="379"/>
    </location>
</feature>
<sequence>MSQPQEKRHEDDPYYIPSVPMYKPLGDEFLDMDETIGDKFFDQYTELGTQTPQREIFDRDYREQQEDRKKDKNANKENVVVPPVPVENAPKQPLVRRRSRSLIKPGRASVGSKASVQNSEHKNTQISNNNSTTAKNPVIVRRPSLSVMINNKPNVANAVKPAAGMENVFSPVSSYRPTQPKPTQINVVKSTTGVFATKQHFSPRRLRSSKVEEQEGSNKEKNVNQENFVSAPAPRENAPKQPLLRRRSRSLIKPGRASVGSKASVQNSEHEITQISNDNSTTVKNPVIVRRPSLSVVNTRPNVANAAKPAVGMENISSPVSSYRPTQPKPAQINVVKSTTGVFATKQHFSPRRLRSSTKDAMNNSKTGSSPMAPTASNGPLNSANSKNLNNNDKPQNVRCVSGNYMAPTIASARRLSDVKERRRSRLGP</sequence>
<feature type="compositionally biased region" description="Polar residues" evidence="1">
    <location>
        <begin position="261"/>
        <end position="270"/>
    </location>
</feature>
<keyword evidence="3" id="KW-1185">Reference proteome</keyword>
<feature type="compositionally biased region" description="Basic and acidic residues" evidence="1">
    <location>
        <begin position="1"/>
        <end position="12"/>
    </location>
</feature>
<reference evidence="2" key="1">
    <citation type="submission" date="2022-01" db="EMBL/GenBank/DDBJ databases">
        <title>Genome Sequence Resource for Two Populations of Ditylenchus destructor, the Migratory Endoparasitic Phytonematode.</title>
        <authorList>
            <person name="Zhang H."/>
            <person name="Lin R."/>
            <person name="Xie B."/>
        </authorList>
    </citation>
    <scope>NUCLEOTIDE SEQUENCE</scope>
    <source>
        <strain evidence="2">BazhouSP</strain>
    </source>
</reference>
<feature type="compositionally biased region" description="Basic and acidic residues" evidence="1">
    <location>
        <begin position="55"/>
        <end position="75"/>
    </location>
</feature>
<accession>A0AAD4RAW9</accession>
<feature type="region of interest" description="Disordered" evidence="1">
    <location>
        <begin position="345"/>
        <end position="429"/>
    </location>
</feature>
<comment type="caution">
    <text evidence="2">The sequence shown here is derived from an EMBL/GenBank/DDBJ whole genome shotgun (WGS) entry which is preliminary data.</text>
</comment>
<dbReference type="EMBL" id="JAKKPZ010000004">
    <property type="protein sequence ID" value="KAI1722273.1"/>
    <property type="molecule type" value="Genomic_DNA"/>
</dbReference>
<protein>
    <submittedName>
        <fullName evidence="2">Uncharacterized protein</fullName>
    </submittedName>
</protein>
<feature type="region of interest" description="Disordered" evidence="1">
    <location>
        <begin position="198"/>
        <end position="270"/>
    </location>
</feature>
<feature type="compositionally biased region" description="Low complexity" evidence="1">
    <location>
        <begin position="76"/>
        <end position="91"/>
    </location>
</feature>
<feature type="region of interest" description="Disordered" evidence="1">
    <location>
        <begin position="1"/>
        <end position="21"/>
    </location>
</feature>
<name>A0AAD4RAW9_9BILA</name>
<feature type="compositionally biased region" description="Polar residues" evidence="1">
    <location>
        <begin position="112"/>
        <end position="132"/>
    </location>
</feature>
<evidence type="ECO:0000313" key="2">
    <source>
        <dbReference type="EMBL" id="KAI1722273.1"/>
    </source>
</evidence>
<feature type="compositionally biased region" description="Low complexity" evidence="1">
    <location>
        <begin position="380"/>
        <end position="397"/>
    </location>
</feature>